<dbReference type="KEGG" id="hsu:HLASF_1356"/>
<dbReference type="RefSeq" id="WP_050048555.1">
    <property type="nucleotide sequence ID" value="NZ_CP008874.1"/>
</dbReference>
<accession>A0A0F7PAV4</accession>
<dbReference type="PANTHER" id="PTHR12697">
    <property type="entry name" value="PBS LYASE HEAT-LIKE PROTEIN"/>
    <property type="match status" value="1"/>
</dbReference>
<keyword evidence="2" id="KW-0456">Lyase</keyword>
<dbReference type="GeneID" id="25159517"/>
<protein>
    <submittedName>
        <fullName evidence="2">Phycocyanin alpha phycocyanobilin lyase</fullName>
    </submittedName>
</protein>
<dbReference type="InterPro" id="IPR011989">
    <property type="entry name" value="ARM-like"/>
</dbReference>
<evidence type="ECO:0000313" key="2">
    <source>
        <dbReference type="EMBL" id="AKH97842.1"/>
    </source>
</evidence>
<dbReference type="PANTHER" id="PTHR12697:SF5">
    <property type="entry name" value="DEOXYHYPUSINE HYDROXYLASE"/>
    <property type="match status" value="1"/>
</dbReference>
<name>A0A0F7PAV4_9EURY</name>
<evidence type="ECO:0000313" key="3">
    <source>
        <dbReference type="Proteomes" id="UP000069906"/>
    </source>
</evidence>
<dbReference type="GO" id="GO:0016491">
    <property type="term" value="F:oxidoreductase activity"/>
    <property type="evidence" value="ECO:0007669"/>
    <property type="project" value="TreeGrafter"/>
</dbReference>
<dbReference type="Pfam" id="PF03130">
    <property type="entry name" value="HEAT_PBS"/>
    <property type="match status" value="1"/>
</dbReference>
<dbReference type="HOGENOM" id="CLU_053271_0_0_2"/>
<dbReference type="SUPFAM" id="SSF48371">
    <property type="entry name" value="ARM repeat"/>
    <property type="match status" value="1"/>
</dbReference>
<sequence>MPSLFGLERDKDVEALRELLATSDNPMVRKRAAEILGNLDETGDEEIETLVAAVQNDEDEAVRAASIDALTQLEAIDALLTALGRNVPEESANWAKAETFVSDLTADAPELRMAAANVLGQIGSENAVRPLMSALDDRDPRVRARAARALGQIGEPTAAGALANRLHGEPLPVRREAADALGHLGGDDALEGLLTIVDADSEELRRTAATSLGRFGDERPIDALVDLLGDESDLVRRSAVFSLIEILSNVDSEKSDDLRQSIVERMSASDDPSIVQSLAEIVEEGTQLHQRRNAVWMLGRVAGEQSKKTAVESLINVLDDEDQLIQQFAATSLAEIGGRSVETALLHTIDEATSTDAIAMAAFTLGKVGSDRAKRRLERLVDDTESEEVRRKAFSAMSKLGGGGQDFGGLDF</sequence>
<dbReference type="GO" id="GO:0016829">
    <property type="term" value="F:lyase activity"/>
    <property type="evidence" value="ECO:0007669"/>
    <property type="project" value="UniProtKB-KW"/>
</dbReference>
<dbReference type="Proteomes" id="UP000069906">
    <property type="component" value="Chromosome"/>
</dbReference>
<keyword evidence="3" id="KW-1185">Reference proteome</keyword>
<proteinExistence type="predicted"/>
<evidence type="ECO:0000256" key="1">
    <source>
        <dbReference type="ARBA" id="ARBA00045876"/>
    </source>
</evidence>
<dbReference type="EMBL" id="CP008874">
    <property type="protein sequence ID" value="AKH97842.1"/>
    <property type="molecule type" value="Genomic_DNA"/>
</dbReference>
<dbReference type="InterPro" id="IPR004155">
    <property type="entry name" value="PBS_lyase_HEAT"/>
</dbReference>
<reference evidence="2 3" key="1">
    <citation type="journal article" date="2015" name="ISME J.">
        <title>Elemental sulfur and acetate can support life of a novel strictly anaerobic haloarchaeon.</title>
        <authorList>
            <person name="Sorokin D.Y."/>
            <person name="Kublanov I.V."/>
            <person name="Gavrilov S.N."/>
            <person name="Rojo D."/>
            <person name="Roman P."/>
            <person name="Golyshin P.N."/>
            <person name="Slepak V.Z."/>
            <person name="Smedile F."/>
            <person name="Ferrer M."/>
            <person name="Messina E."/>
            <person name="La Cono V."/>
            <person name="Yakimov M.M."/>
        </authorList>
    </citation>
    <scope>NUCLEOTIDE SEQUENCE [LARGE SCALE GENOMIC DNA]</scope>
    <source>
        <strain evidence="2 3">HSR2</strain>
    </source>
</reference>
<dbReference type="Pfam" id="PF13646">
    <property type="entry name" value="HEAT_2"/>
    <property type="match status" value="3"/>
</dbReference>
<dbReference type="InterPro" id="IPR021133">
    <property type="entry name" value="HEAT_type_2"/>
</dbReference>
<dbReference type="AlphaFoldDB" id="A0A0F7PAV4"/>
<dbReference type="PATRIC" id="fig|1604004.4.peg.1423"/>
<organism evidence="2 3">
    <name type="scientific">Halanaeroarchaeum sulfurireducens</name>
    <dbReference type="NCBI Taxonomy" id="1604004"/>
    <lineage>
        <taxon>Archaea</taxon>
        <taxon>Methanobacteriati</taxon>
        <taxon>Methanobacteriota</taxon>
        <taxon>Stenosarchaea group</taxon>
        <taxon>Halobacteria</taxon>
        <taxon>Halobacteriales</taxon>
        <taxon>Halobacteriaceae</taxon>
        <taxon>Halanaeroarchaeum</taxon>
    </lineage>
</organism>
<comment type="function">
    <text evidence="1">Catalyzes the hydroxylation of the N(6)-(4-aminobutyl)-L-lysine intermediate produced by deoxyhypusine synthase/DHPS on a critical lysine of the eukaryotic translation initiation factor 5A/eIF-5A. This is the second step of the post-translational modification of that lysine into an unusual amino acid residue named hypusine. Hypusination is unique to mature eIF-5A factor and is essential for its function.</text>
</comment>
<dbReference type="PROSITE" id="PS50077">
    <property type="entry name" value="HEAT_REPEAT"/>
    <property type="match status" value="1"/>
</dbReference>
<dbReference type="Gene3D" id="1.25.10.10">
    <property type="entry name" value="Leucine-rich Repeat Variant"/>
    <property type="match status" value="3"/>
</dbReference>
<gene>
    <name evidence="2" type="ORF">HLASF_1356</name>
</gene>
<dbReference type="SMART" id="SM00567">
    <property type="entry name" value="EZ_HEAT"/>
    <property type="match status" value="8"/>
</dbReference>
<dbReference type="OrthoDB" id="142930at2157"/>
<dbReference type="InterPro" id="IPR016024">
    <property type="entry name" value="ARM-type_fold"/>
</dbReference>